<dbReference type="AlphaFoldDB" id="A0A1M6IME1"/>
<protein>
    <submittedName>
        <fullName evidence="1">Uncharacterized protein</fullName>
    </submittedName>
</protein>
<proteinExistence type="predicted"/>
<keyword evidence="2" id="KW-1185">Reference proteome</keyword>
<dbReference type="EMBL" id="FQYX01000018">
    <property type="protein sequence ID" value="SHJ35604.1"/>
    <property type="molecule type" value="Genomic_DNA"/>
</dbReference>
<evidence type="ECO:0000313" key="1">
    <source>
        <dbReference type="EMBL" id="SHJ35604.1"/>
    </source>
</evidence>
<accession>A0A1M6IME1</accession>
<evidence type="ECO:0000313" key="2">
    <source>
        <dbReference type="Proteomes" id="UP000184231"/>
    </source>
</evidence>
<gene>
    <name evidence="1" type="ORF">SAMN04487911_11848</name>
</gene>
<dbReference type="STRING" id="558155.SAMN04487911_11848"/>
<dbReference type="Proteomes" id="UP000184231">
    <property type="component" value="Unassembled WGS sequence"/>
</dbReference>
<reference evidence="1 2" key="1">
    <citation type="submission" date="2016-11" db="EMBL/GenBank/DDBJ databases">
        <authorList>
            <person name="Jaros S."/>
            <person name="Januszkiewicz K."/>
            <person name="Wedrychowicz H."/>
        </authorList>
    </citation>
    <scope>NUCLEOTIDE SEQUENCE [LARGE SCALE GENOMIC DNA]</scope>
    <source>
        <strain evidence="1 2">CGMCC 1.8863</strain>
    </source>
</reference>
<sequence>MYIFLYVFRCEYVLYKPDHLFNQPALINEALSYLYKRQTYIEISPKV</sequence>
<organism evidence="1 2">
    <name type="scientific">Arenibacter nanhaiticus</name>
    <dbReference type="NCBI Taxonomy" id="558155"/>
    <lineage>
        <taxon>Bacteria</taxon>
        <taxon>Pseudomonadati</taxon>
        <taxon>Bacteroidota</taxon>
        <taxon>Flavobacteriia</taxon>
        <taxon>Flavobacteriales</taxon>
        <taxon>Flavobacteriaceae</taxon>
        <taxon>Arenibacter</taxon>
    </lineage>
</organism>
<name>A0A1M6IME1_9FLAO</name>